<keyword evidence="3" id="KW-1185">Reference proteome</keyword>
<dbReference type="AlphaFoldDB" id="A0A250XC10"/>
<comment type="caution">
    <text evidence="2">The sequence shown here is derived from an EMBL/GenBank/DDBJ whole genome shotgun (WGS) entry which is preliminary data.</text>
</comment>
<keyword evidence="1" id="KW-0812">Transmembrane</keyword>
<evidence type="ECO:0000256" key="1">
    <source>
        <dbReference type="SAM" id="Phobius"/>
    </source>
</evidence>
<name>A0A250XC10_9CHLO</name>
<accession>A0A250XC10</accession>
<sequence length="216" mass="22268">MAAAAGSHLVSILTTSAGLGRFLIVLSSVGLLTHALSLMLPPENLEREQQAQRRHLLFGNGCSSCSSCSASNGSSGSCTGCTYTDNWGYCGGSYSGSCSGCTQCYGTYCNYCSSSSCTFQNSPLVIGLSVTFGVLGLIGIILCVYYCTRSSRNKVTTYPPPTEMSGGNPYPPGGVPPPAPAGYNGYYAASPPAYGTPVTGYPVGMSGSYYPQPHGS</sequence>
<organism evidence="2 3">
    <name type="scientific">Chlamydomonas eustigma</name>
    <dbReference type="NCBI Taxonomy" id="1157962"/>
    <lineage>
        <taxon>Eukaryota</taxon>
        <taxon>Viridiplantae</taxon>
        <taxon>Chlorophyta</taxon>
        <taxon>core chlorophytes</taxon>
        <taxon>Chlorophyceae</taxon>
        <taxon>CS clade</taxon>
        <taxon>Chlamydomonadales</taxon>
        <taxon>Chlamydomonadaceae</taxon>
        <taxon>Chlamydomonas</taxon>
    </lineage>
</organism>
<keyword evidence="1" id="KW-0472">Membrane</keyword>
<reference evidence="2 3" key="1">
    <citation type="submission" date="2017-08" db="EMBL/GenBank/DDBJ databases">
        <title>Acidophilic green algal genome provides insights into adaptation to an acidic environment.</title>
        <authorList>
            <person name="Hirooka S."/>
            <person name="Hirose Y."/>
            <person name="Kanesaki Y."/>
            <person name="Higuchi S."/>
            <person name="Fujiwara T."/>
            <person name="Onuma R."/>
            <person name="Era A."/>
            <person name="Ohbayashi R."/>
            <person name="Uzuka A."/>
            <person name="Nozaki H."/>
            <person name="Yoshikawa H."/>
            <person name="Miyagishima S.Y."/>
        </authorList>
    </citation>
    <scope>NUCLEOTIDE SEQUENCE [LARGE SCALE GENOMIC DNA]</scope>
    <source>
        <strain evidence="2 3">NIES-2499</strain>
    </source>
</reference>
<protein>
    <submittedName>
        <fullName evidence="2">Uncharacterized protein</fullName>
    </submittedName>
</protein>
<dbReference type="EMBL" id="BEGY01000052">
    <property type="protein sequence ID" value="GAX80412.1"/>
    <property type="molecule type" value="Genomic_DNA"/>
</dbReference>
<feature type="transmembrane region" description="Helical" evidence="1">
    <location>
        <begin position="124"/>
        <end position="147"/>
    </location>
</feature>
<evidence type="ECO:0000313" key="2">
    <source>
        <dbReference type="EMBL" id="GAX80412.1"/>
    </source>
</evidence>
<dbReference type="Proteomes" id="UP000232323">
    <property type="component" value="Unassembled WGS sequence"/>
</dbReference>
<gene>
    <name evidence="2" type="ORF">CEUSTIGMA_g7851.t1</name>
</gene>
<evidence type="ECO:0000313" key="3">
    <source>
        <dbReference type="Proteomes" id="UP000232323"/>
    </source>
</evidence>
<keyword evidence="1" id="KW-1133">Transmembrane helix</keyword>
<proteinExistence type="predicted"/>